<dbReference type="Pfam" id="PF00890">
    <property type="entry name" value="FAD_binding_2"/>
    <property type="match status" value="1"/>
</dbReference>
<name>A0ABS9B8S4_9GAMM</name>
<keyword evidence="4" id="KW-0560">Oxidoreductase</keyword>
<gene>
    <name evidence="7" type="ORF">HOP60_17625</name>
</gene>
<proteinExistence type="predicted"/>
<evidence type="ECO:0000313" key="7">
    <source>
        <dbReference type="EMBL" id="MCE8048550.1"/>
    </source>
</evidence>
<dbReference type="EMBL" id="JABFTQ010000013">
    <property type="protein sequence ID" value="MCE8048550.1"/>
    <property type="molecule type" value="Genomic_DNA"/>
</dbReference>
<evidence type="ECO:0000259" key="6">
    <source>
        <dbReference type="Pfam" id="PF00890"/>
    </source>
</evidence>
<evidence type="ECO:0000256" key="4">
    <source>
        <dbReference type="ARBA" id="ARBA00023002"/>
    </source>
</evidence>
<evidence type="ECO:0000256" key="3">
    <source>
        <dbReference type="ARBA" id="ARBA00022827"/>
    </source>
</evidence>
<dbReference type="InterPro" id="IPR027477">
    <property type="entry name" value="Succ_DH/fumarate_Rdtase_cat_sf"/>
</dbReference>
<dbReference type="RefSeq" id="WP_234251320.1">
    <property type="nucleotide sequence ID" value="NZ_JABFTQ010000013.1"/>
</dbReference>
<evidence type="ECO:0000256" key="2">
    <source>
        <dbReference type="ARBA" id="ARBA00022630"/>
    </source>
</evidence>
<feature type="region of interest" description="Disordered" evidence="5">
    <location>
        <begin position="567"/>
        <end position="589"/>
    </location>
</feature>
<reference evidence="7 8" key="1">
    <citation type="journal article" date="2021" name="Front. Microbiol.">
        <title>Aerobic Denitrification and Heterotrophic Sulfur Oxidation in the Genus Halomonas Revealed by Six Novel Species Characterizations and Genome-Based Analysis.</title>
        <authorList>
            <person name="Wang L."/>
            <person name="Shao Z."/>
        </authorList>
    </citation>
    <scope>NUCLEOTIDE SEQUENCE [LARGE SCALE GENOMIC DNA]</scope>
    <source>
        <strain evidence="7 8">MCCC 1A05748</strain>
    </source>
</reference>
<dbReference type="PANTHER" id="PTHR43400:SF10">
    <property type="entry name" value="3-OXOSTEROID 1-DEHYDROGENASE"/>
    <property type="match status" value="1"/>
</dbReference>
<protein>
    <submittedName>
        <fullName evidence="7">FAD-dependent oxidoreductase</fullName>
    </submittedName>
</protein>
<dbReference type="Proteomes" id="UP001320154">
    <property type="component" value="Unassembled WGS sequence"/>
</dbReference>
<feature type="compositionally biased region" description="Polar residues" evidence="5">
    <location>
        <begin position="571"/>
        <end position="583"/>
    </location>
</feature>
<organism evidence="7 8">
    <name type="scientific">Billgrantia desiderata</name>
    <dbReference type="NCBI Taxonomy" id="52021"/>
    <lineage>
        <taxon>Bacteria</taxon>
        <taxon>Pseudomonadati</taxon>
        <taxon>Pseudomonadota</taxon>
        <taxon>Gammaproteobacteria</taxon>
        <taxon>Oceanospirillales</taxon>
        <taxon>Halomonadaceae</taxon>
        <taxon>Billgrantia</taxon>
    </lineage>
</organism>
<dbReference type="InterPro" id="IPR050315">
    <property type="entry name" value="FAD-oxidoreductase_2"/>
</dbReference>
<dbReference type="Gene3D" id="3.50.50.60">
    <property type="entry name" value="FAD/NAD(P)-binding domain"/>
    <property type="match status" value="2"/>
</dbReference>
<dbReference type="Gene3D" id="3.90.700.10">
    <property type="entry name" value="Succinate dehydrogenase/fumarate reductase flavoprotein, catalytic domain"/>
    <property type="match status" value="1"/>
</dbReference>
<keyword evidence="2" id="KW-0285">Flavoprotein</keyword>
<sequence length="589" mass="63155">MPDTTKPRWDDEVDLLVVGAGAGGMTAALVGALEGLEVLLCEKSDQVGGITATSGGTIWIPGTHLSVEAGVPDSTEAAARFLAAVVGERGGDAQRAAFLEAGPRVVATLKSRTAVDLVAAQAHPDYIGNQPGEAYGGRALAPTPFDGRRLGKADFARVRPPRREFLALGGMMAARNEIDALLHPFASLANFRLAAGTVLRYARDRLRYPRGTRLVMGNALVAQLLYSLRQQRVPLRFETRLVELVKEEGDVVGALVAGPEGHRRIRARRGVVLATGGIAHNRRLREQLYPEAARRYCLAPETNSGDGVETALASGAALAEGLDSPGLWMPCSILRRRDGVELMWPHIILDRAKPGLIAVNSAGRRFVNESDSYHDFVMGMLRSPEQAPDKPAHLICDRTFLEKYLLGMVFHGTRRLKPYLEAGYLIEANTPQALAGRIGVDPTTLAQTLADYNRDAERGEDPAFGRGTSAMNRFNGDPEQAPNPCVRPLGPGPYYAMAVWPADLASSAGLKGDEDGRVLDANDRPIPGLYACGNDLSSMFRGTYPGPGTTLGPAMVMAWRVVQHAAAKTGQADSRASHRTTASPLPRPS</sequence>
<comment type="caution">
    <text evidence="7">The sequence shown here is derived from an EMBL/GenBank/DDBJ whole genome shotgun (WGS) entry which is preliminary data.</text>
</comment>
<comment type="cofactor">
    <cofactor evidence="1">
        <name>FAD</name>
        <dbReference type="ChEBI" id="CHEBI:57692"/>
    </cofactor>
</comment>
<keyword evidence="3" id="KW-0274">FAD</keyword>
<dbReference type="InterPro" id="IPR003953">
    <property type="entry name" value="FAD-dep_OxRdtase_2_FAD-bd"/>
</dbReference>
<accession>A0ABS9B8S4</accession>
<keyword evidence="8" id="KW-1185">Reference proteome</keyword>
<evidence type="ECO:0000313" key="8">
    <source>
        <dbReference type="Proteomes" id="UP001320154"/>
    </source>
</evidence>
<evidence type="ECO:0000256" key="5">
    <source>
        <dbReference type="SAM" id="MobiDB-lite"/>
    </source>
</evidence>
<evidence type="ECO:0000256" key="1">
    <source>
        <dbReference type="ARBA" id="ARBA00001974"/>
    </source>
</evidence>
<dbReference type="SUPFAM" id="SSF51905">
    <property type="entry name" value="FAD/NAD(P)-binding domain"/>
    <property type="match status" value="1"/>
</dbReference>
<dbReference type="PANTHER" id="PTHR43400">
    <property type="entry name" value="FUMARATE REDUCTASE"/>
    <property type="match status" value="1"/>
</dbReference>
<dbReference type="SUPFAM" id="SSF56425">
    <property type="entry name" value="Succinate dehydrogenase/fumarate reductase flavoprotein, catalytic domain"/>
    <property type="match status" value="1"/>
</dbReference>
<feature type="region of interest" description="Disordered" evidence="5">
    <location>
        <begin position="457"/>
        <end position="481"/>
    </location>
</feature>
<dbReference type="InterPro" id="IPR036188">
    <property type="entry name" value="FAD/NAD-bd_sf"/>
</dbReference>
<feature type="domain" description="FAD-dependent oxidoreductase 2 FAD-binding" evidence="6">
    <location>
        <begin position="14"/>
        <end position="551"/>
    </location>
</feature>